<keyword evidence="3" id="KW-0804">Transcription</keyword>
<name>A0ABW5CP42_9HYPH</name>
<dbReference type="PROSITE" id="PS51000">
    <property type="entry name" value="HTH_DEOR_2"/>
    <property type="match status" value="1"/>
</dbReference>
<protein>
    <submittedName>
        <fullName evidence="5">DeoR/GlpR family DNA-binding transcription regulator</fullName>
    </submittedName>
</protein>
<dbReference type="SUPFAM" id="SSF46785">
    <property type="entry name" value="Winged helix' DNA-binding domain"/>
    <property type="match status" value="1"/>
</dbReference>
<dbReference type="Gene3D" id="3.40.50.1360">
    <property type="match status" value="1"/>
</dbReference>
<keyword evidence="2" id="KW-0805">Transcription regulation</keyword>
<feature type="domain" description="HTH deoR-type" evidence="4">
    <location>
        <begin position="40"/>
        <end position="95"/>
    </location>
</feature>
<dbReference type="InterPro" id="IPR037171">
    <property type="entry name" value="NagB/RpiA_transferase-like"/>
</dbReference>
<dbReference type="Proteomes" id="UP001597371">
    <property type="component" value="Unassembled WGS sequence"/>
</dbReference>
<dbReference type="InterPro" id="IPR036388">
    <property type="entry name" value="WH-like_DNA-bd_sf"/>
</dbReference>
<dbReference type="EMBL" id="JBHUIJ010000022">
    <property type="protein sequence ID" value="MFD2238954.1"/>
    <property type="molecule type" value="Genomic_DNA"/>
</dbReference>
<dbReference type="InterPro" id="IPR014036">
    <property type="entry name" value="DeoR-like_C"/>
</dbReference>
<dbReference type="PANTHER" id="PTHR30363:SF4">
    <property type="entry name" value="GLYCEROL-3-PHOSPHATE REGULON REPRESSOR"/>
    <property type="match status" value="1"/>
</dbReference>
<keyword evidence="6" id="KW-1185">Reference proteome</keyword>
<dbReference type="SMART" id="SM00420">
    <property type="entry name" value="HTH_DEOR"/>
    <property type="match status" value="1"/>
</dbReference>
<evidence type="ECO:0000256" key="2">
    <source>
        <dbReference type="ARBA" id="ARBA00023015"/>
    </source>
</evidence>
<dbReference type="GO" id="GO:0003677">
    <property type="term" value="F:DNA binding"/>
    <property type="evidence" value="ECO:0007669"/>
    <property type="project" value="UniProtKB-KW"/>
</dbReference>
<dbReference type="Pfam" id="PF08220">
    <property type="entry name" value="HTH_DeoR"/>
    <property type="match status" value="1"/>
</dbReference>
<dbReference type="InterPro" id="IPR001034">
    <property type="entry name" value="DeoR_HTH"/>
</dbReference>
<organism evidence="5 6">
    <name type="scientific">Aureimonas populi</name>
    <dbReference type="NCBI Taxonomy" id="1701758"/>
    <lineage>
        <taxon>Bacteria</taxon>
        <taxon>Pseudomonadati</taxon>
        <taxon>Pseudomonadota</taxon>
        <taxon>Alphaproteobacteria</taxon>
        <taxon>Hyphomicrobiales</taxon>
        <taxon>Aurantimonadaceae</taxon>
        <taxon>Aureimonas</taxon>
    </lineage>
</organism>
<proteinExistence type="predicted"/>
<dbReference type="RefSeq" id="WP_377946556.1">
    <property type="nucleotide sequence ID" value="NZ_JBHUIJ010000022.1"/>
</dbReference>
<evidence type="ECO:0000313" key="6">
    <source>
        <dbReference type="Proteomes" id="UP001597371"/>
    </source>
</evidence>
<evidence type="ECO:0000256" key="3">
    <source>
        <dbReference type="ARBA" id="ARBA00023163"/>
    </source>
</evidence>
<evidence type="ECO:0000313" key="5">
    <source>
        <dbReference type="EMBL" id="MFD2238954.1"/>
    </source>
</evidence>
<comment type="caution">
    <text evidence="5">The sequence shown here is derived from an EMBL/GenBank/DDBJ whole genome shotgun (WGS) entry which is preliminary data.</text>
</comment>
<keyword evidence="5" id="KW-0238">DNA-binding</keyword>
<reference evidence="6" key="1">
    <citation type="journal article" date="2019" name="Int. J. Syst. Evol. Microbiol.">
        <title>The Global Catalogue of Microorganisms (GCM) 10K type strain sequencing project: providing services to taxonomists for standard genome sequencing and annotation.</title>
        <authorList>
            <consortium name="The Broad Institute Genomics Platform"/>
            <consortium name="The Broad Institute Genome Sequencing Center for Infectious Disease"/>
            <person name="Wu L."/>
            <person name="Ma J."/>
        </authorList>
    </citation>
    <scope>NUCLEOTIDE SEQUENCE [LARGE SCALE GENOMIC DNA]</scope>
    <source>
        <strain evidence="6">ZS-35-S2</strain>
    </source>
</reference>
<dbReference type="SMART" id="SM01134">
    <property type="entry name" value="DeoRC"/>
    <property type="match status" value="1"/>
</dbReference>
<evidence type="ECO:0000256" key="1">
    <source>
        <dbReference type="ARBA" id="ARBA00022491"/>
    </source>
</evidence>
<dbReference type="Pfam" id="PF00455">
    <property type="entry name" value="DeoRC"/>
    <property type="match status" value="1"/>
</dbReference>
<dbReference type="InterPro" id="IPR050313">
    <property type="entry name" value="Carb_Metab_HTH_regulators"/>
</dbReference>
<evidence type="ECO:0000259" key="4">
    <source>
        <dbReference type="PROSITE" id="PS51000"/>
    </source>
</evidence>
<dbReference type="SUPFAM" id="SSF100950">
    <property type="entry name" value="NagB/RpiA/CoA transferase-like"/>
    <property type="match status" value="1"/>
</dbReference>
<dbReference type="PANTHER" id="PTHR30363">
    <property type="entry name" value="HTH-TYPE TRANSCRIPTIONAL REGULATOR SRLR-RELATED"/>
    <property type="match status" value="1"/>
</dbReference>
<gene>
    <name evidence="5" type="ORF">ACFSKQ_15990</name>
</gene>
<sequence>MKRGLRAAGPGPWPEASVFDILHLYEKRKRRRMSEAKSALAPRHRSILRILEADGEAAVARLAGELGVSEVTIRSDLSDLEARRLLRRVRGGARIARPARFEPPQEVSIETFANEKERIGLAAAAMIKSGDTIILDSGTTTLALARALPKTLHDVVAVTNSIDIAIALDPHSGVDVFVTGGRMRTSSRNSTRTMVAPMGTLLLEKISADIAFLCCAGIDARRGFTNANIEETEMKQAMMAAARRTVMLADGSKLGHIGVVRIARLAEVSALITDASVSGAPLEALQEAGLDVVIA</sequence>
<dbReference type="Gene3D" id="1.10.10.10">
    <property type="entry name" value="Winged helix-like DNA-binding domain superfamily/Winged helix DNA-binding domain"/>
    <property type="match status" value="1"/>
</dbReference>
<dbReference type="InterPro" id="IPR036390">
    <property type="entry name" value="WH_DNA-bd_sf"/>
</dbReference>
<keyword evidence="1" id="KW-0678">Repressor</keyword>
<accession>A0ABW5CP42</accession>